<feature type="transmembrane region" description="Helical" evidence="5">
    <location>
        <begin position="94"/>
        <end position="114"/>
    </location>
</feature>
<dbReference type="Proteomes" id="UP000662818">
    <property type="component" value="Chromosome"/>
</dbReference>
<dbReference type="InterPro" id="IPR032808">
    <property type="entry name" value="DoxX"/>
</dbReference>
<sequence length="116" mass="11242">MTATAVLTAVLAVPFTAIGAAKLAAVPSMRARAAHVGLSVGAYRVIGALEVAAAAGLVAGFAVPLLRTSAALGLLLLLVGAVVAHLRVKDGLREMAPAIGLGVLAAAVLALSVLGA</sequence>
<organism evidence="6 7">
    <name type="scientific">Nocardioides aromaticivorans</name>
    <dbReference type="NCBI Taxonomy" id="200618"/>
    <lineage>
        <taxon>Bacteria</taxon>
        <taxon>Bacillati</taxon>
        <taxon>Actinomycetota</taxon>
        <taxon>Actinomycetes</taxon>
        <taxon>Propionibacteriales</taxon>
        <taxon>Nocardioidaceae</taxon>
        <taxon>Nocardioides</taxon>
    </lineage>
</organism>
<evidence type="ECO:0000313" key="7">
    <source>
        <dbReference type="Proteomes" id="UP000662818"/>
    </source>
</evidence>
<keyword evidence="7" id="KW-1185">Reference proteome</keyword>
<protein>
    <submittedName>
        <fullName evidence="6">Invasion protein</fullName>
    </submittedName>
</protein>
<keyword evidence="3 5" id="KW-1133">Transmembrane helix</keyword>
<accession>A0ABX7PQY9</accession>
<reference evidence="6 7" key="1">
    <citation type="submission" date="2017-06" db="EMBL/GenBank/DDBJ databases">
        <title>Complete Genome Sequence of the Soil Carbazole-Degrading Bacterium Nocardioides aromaticivorans IC177.</title>
        <authorList>
            <person name="Vejarano F."/>
            <person name="Suzuki-Minakuchi C."/>
            <person name="Ohtsubo Y."/>
            <person name="Tsuda M."/>
            <person name="Okada K."/>
            <person name="Nojiri H."/>
        </authorList>
    </citation>
    <scope>NUCLEOTIDE SEQUENCE [LARGE SCALE GENOMIC DNA]</scope>
    <source>
        <strain evidence="6 7">IC177</strain>
    </source>
</reference>
<keyword evidence="4 5" id="KW-0472">Membrane</keyword>
<name>A0ABX7PQY9_9ACTN</name>
<comment type="subcellular location">
    <subcellularLocation>
        <location evidence="1">Membrane</location>
        <topology evidence="1">Multi-pass membrane protein</topology>
    </subcellularLocation>
</comment>
<proteinExistence type="predicted"/>
<evidence type="ECO:0000256" key="4">
    <source>
        <dbReference type="ARBA" id="ARBA00023136"/>
    </source>
</evidence>
<evidence type="ECO:0000256" key="3">
    <source>
        <dbReference type="ARBA" id="ARBA00022989"/>
    </source>
</evidence>
<dbReference type="Pfam" id="PF13564">
    <property type="entry name" value="DoxX_2"/>
    <property type="match status" value="1"/>
</dbReference>
<evidence type="ECO:0000256" key="5">
    <source>
        <dbReference type="SAM" id="Phobius"/>
    </source>
</evidence>
<gene>
    <name evidence="6" type="ORF">CFH99_22650</name>
</gene>
<dbReference type="EMBL" id="CP022295">
    <property type="protein sequence ID" value="QSR28429.1"/>
    <property type="molecule type" value="Genomic_DNA"/>
</dbReference>
<feature type="transmembrane region" description="Helical" evidence="5">
    <location>
        <begin position="70"/>
        <end position="88"/>
    </location>
</feature>
<evidence type="ECO:0000313" key="6">
    <source>
        <dbReference type="EMBL" id="QSR28429.1"/>
    </source>
</evidence>
<feature type="transmembrane region" description="Helical" evidence="5">
    <location>
        <begin position="43"/>
        <end position="63"/>
    </location>
</feature>
<dbReference type="RefSeq" id="WP_207007215.1">
    <property type="nucleotide sequence ID" value="NZ_CP022295.1"/>
</dbReference>
<keyword evidence="2 5" id="KW-0812">Transmembrane</keyword>
<evidence type="ECO:0000256" key="2">
    <source>
        <dbReference type="ARBA" id="ARBA00022692"/>
    </source>
</evidence>
<evidence type="ECO:0000256" key="1">
    <source>
        <dbReference type="ARBA" id="ARBA00004141"/>
    </source>
</evidence>